<dbReference type="PANTHER" id="PTHR10869">
    <property type="entry name" value="PROLYL 4-HYDROXYLASE ALPHA SUBUNIT"/>
    <property type="match status" value="1"/>
</dbReference>
<dbReference type="Proteomes" id="UP000591131">
    <property type="component" value="Unassembled WGS sequence"/>
</dbReference>
<feature type="region of interest" description="Disordered" evidence="6">
    <location>
        <begin position="267"/>
        <end position="287"/>
    </location>
</feature>
<dbReference type="SUPFAM" id="SSF51197">
    <property type="entry name" value="Clavaminate synthase-like"/>
    <property type="match status" value="1"/>
</dbReference>
<evidence type="ECO:0000259" key="7">
    <source>
        <dbReference type="SMART" id="SM00702"/>
    </source>
</evidence>
<evidence type="ECO:0000313" key="8">
    <source>
        <dbReference type="EMBL" id="KAF4654953.1"/>
    </source>
</evidence>
<evidence type="ECO:0000313" key="9">
    <source>
        <dbReference type="Proteomes" id="UP000591131"/>
    </source>
</evidence>
<proteinExistence type="predicted"/>
<name>A0A7J6L705_PERCH</name>
<dbReference type="InterPro" id="IPR045054">
    <property type="entry name" value="P4HA-like"/>
</dbReference>
<dbReference type="GO" id="GO:0031418">
    <property type="term" value="F:L-ascorbic acid binding"/>
    <property type="evidence" value="ECO:0007669"/>
    <property type="project" value="InterPro"/>
</dbReference>
<dbReference type="GO" id="GO:0005783">
    <property type="term" value="C:endoplasmic reticulum"/>
    <property type="evidence" value="ECO:0007669"/>
    <property type="project" value="TreeGrafter"/>
</dbReference>
<comment type="cofactor">
    <cofactor evidence="1">
        <name>L-ascorbate</name>
        <dbReference type="ChEBI" id="CHEBI:38290"/>
    </cofactor>
</comment>
<evidence type="ECO:0000256" key="3">
    <source>
        <dbReference type="ARBA" id="ARBA00022964"/>
    </source>
</evidence>
<feature type="domain" description="Prolyl 4-hydroxylase alpha subunit" evidence="7">
    <location>
        <begin position="79"/>
        <end position="256"/>
    </location>
</feature>
<evidence type="ECO:0000256" key="1">
    <source>
        <dbReference type="ARBA" id="ARBA00001961"/>
    </source>
</evidence>
<gene>
    <name evidence="8" type="ORF">FOL47_009684</name>
</gene>
<dbReference type="InterPro" id="IPR044862">
    <property type="entry name" value="Pro_4_hyd_alph_FE2OG_OXY"/>
</dbReference>
<dbReference type="GO" id="GO:0005506">
    <property type="term" value="F:iron ion binding"/>
    <property type="evidence" value="ECO:0007669"/>
    <property type="project" value="InterPro"/>
</dbReference>
<dbReference type="PANTHER" id="PTHR10869:SF246">
    <property type="entry name" value="TRANSMEMBRANE PROLYL 4-HYDROXYLASE"/>
    <property type="match status" value="1"/>
</dbReference>
<dbReference type="Pfam" id="PF13640">
    <property type="entry name" value="2OG-FeII_Oxy_3"/>
    <property type="match status" value="1"/>
</dbReference>
<organism evidence="8 9">
    <name type="scientific">Perkinsus chesapeaki</name>
    <name type="common">Clam parasite</name>
    <name type="synonym">Perkinsus andrewsi</name>
    <dbReference type="NCBI Taxonomy" id="330153"/>
    <lineage>
        <taxon>Eukaryota</taxon>
        <taxon>Sar</taxon>
        <taxon>Alveolata</taxon>
        <taxon>Perkinsozoa</taxon>
        <taxon>Perkinsea</taxon>
        <taxon>Perkinsida</taxon>
        <taxon>Perkinsidae</taxon>
        <taxon>Perkinsus</taxon>
    </lineage>
</organism>
<evidence type="ECO:0000256" key="4">
    <source>
        <dbReference type="ARBA" id="ARBA00023002"/>
    </source>
</evidence>
<dbReference type="AlphaFoldDB" id="A0A7J6L705"/>
<dbReference type="SMART" id="SM00702">
    <property type="entry name" value="P4Hc"/>
    <property type="match status" value="1"/>
</dbReference>
<sequence length="287" mass="32581">MRGWENQRAGPQTTREMTDKENCKELEKAVEKDIYEVKLKSHAAAPKVAPTKMTDENTQVEGNGEAVTRLRAYVICKQPKVRLIPDFLTEAECEYLISLAEGKWRPSTVGRSYISDRKNDKYVNKRSKMRTSSSFMLQHAQDDIVNEIERRVASLVGYPVDHVERLNMLKYEPGQLFGEHHDGAFRPWTVFIALNDVPKDAGGETLFPYLGLKIRPKAGTALVWPNCLENGEVDERVRHEGLPPGVMKYAVNCFVNEKPIAELMRSTSSFSEGGSDDPNNLWLDYDD</sequence>
<dbReference type="Gene3D" id="2.60.120.620">
    <property type="entry name" value="q2cbj1_9rhob like domain"/>
    <property type="match status" value="1"/>
</dbReference>
<keyword evidence="2" id="KW-0479">Metal-binding</keyword>
<keyword evidence="3" id="KW-0223">Dioxygenase</keyword>
<keyword evidence="4" id="KW-0560">Oxidoreductase</keyword>
<dbReference type="EMBL" id="JAAPAO010000691">
    <property type="protein sequence ID" value="KAF4654953.1"/>
    <property type="molecule type" value="Genomic_DNA"/>
</dbReference>
<dbReference type="OrthoDB" id="407973at2759"/>
<dbReference type="InterPro" id="IPR006620">
    <property type="entry name" value="Pro_4_hyd_alph"/>
</dbReference>
<protein>
    <recommendedName>
        <fullName evidence="7">Prolyl 4-hydroxylase alpha subunit domain-containing protein</fullName>
    </recommendedName>
</protein>
<keyword evidence="5" id="KW-0408">Iron</keyword>
<dbReference type="GO" id="GO:0004656">
    <property type="term" value="F:procollagen-proline 4-dioxygenase activity"/>
    <property type="evidence" value="ECO:0007669"/>
    <property type="project" value="TreeGrafter"/>
</dbReference>
<evidence type="ECO:0000256" key="6">
    <source>
        <dbReference type="SAM" id="MobiDB-lite"/>
    </source>
</evidence>
<keyword evidence="9" id="KW-1185">Reference proteome</keyword>
<accession>A0A7J6L705</accession>
<reference evidence="8 9" key="1">
    <citation type="submission" date="2020-04" db="EMBL/GenBank/DDBJ databases">
        <title>Perkinsus chesapeaki whole genome sequence.</title>
        <authorList>
            <person name="Bogema D.R."/>
        </authorList>
    </citation>
    <scope>NUCLEOTIDE SEQUENCE [LARGE SCALE GENOMIC DNA]</scope>
    <source>
        <strain evidence="8">ATCC PRA-425</strain>
    </source>
</reference>
<evidence type="ECO:0000256" key="2">
    <source>
        <dbReference type="ARBA" id="ARBA00022723"/>
    </source>
</evidence>
<comment type="caution">
    <text evidence="8">The sequence shown here is derived from an EMBL/GenBank/DDBJ whole genome shotgun (WGS) entry which is preliminary data.</text>
</comment>
<feature type="region of interest" description="Disordered" evidence="6">
    <location>
        <begin position="1"/>
        <end position="21"/>
    </location>
</feature>
<evidence type="ECO:0000256" key="5">
    <source>
        <dbReference type="ARBA" id="ARBA00023004"/>
    </source>
</evidence>